<evidence type="ECO:0000313" key="2">
    <source>
        <dbReference type="EMBL" id="ALG87013.1"/>
    </source>
</evidence>
<organism evidence="2 3">
    <name type="scientific">Gordonia phthalatica</name>
    <dbReference type="NCBI Taxonomy" id="1136941"/>
    <lineage>
        <taxon>Bacteria</taxon>
        <taxon>Bacillati</taxon>
        <taxon>Actinomycetota</taxon>
        <taxon>Actinomycetes</taxon>
        <taxon>Mycobacteriales</taxon>
        <taxon>Gordoniaceae</taxon>
        <taxon>Gordonia</taxon>
    </lineage>
</organism>
<dbReference type="STRING" id="1136941.ACH46_18150"/>
<evidence type="ECO:0000313" key="3">
    <source>
        <dbReference type="Proteomes" id="UP000063789"/>
    </source>
</evidence>
<keyword evidence="1" id="KW-0732">Signal</keyword>
<feature type="chain" id="PRO_5006037777" description="Secreted protein" evidence="1">
    <location>
        <begin position="30"/>
        <end position="141"/>
    </location>
</feature>
<dbReference type="EMBL" id="CP011853">
    <property type="protein sequence ID" value="ALG87013.1"/>
    <property type="molecule type" value="Genomic_DNA"/>
</dbReference>
<proteinExistence type="predicted"/>
<dbReference type="KEGG" id="goq:ACH46_18150"/>
<sequence>MFFRILGAGLAAAFLTLSTAVGTSASADAAPNGKHEVTTVVRSCTGAKQIRPRDLTSISCGDMGLYVTGIAWVGWTDGWAAGYGTEHRKLCKPDCATGRTASRPVGVWLFAPKAGNFTRVSLYSSVTAPPETLRLTGNVPR</sequence>
<gene>
    <name evidence="2" type="ORF">ACH46_18150</name>
</gene>
<evidence type="ECO:0008006" key="4">
    <source>
        <dbReference type="Google" id="ProtNLM"/>
    </source>
</evidence>
<dbReference type="PATRIC" id="fig|1136941.3.peg.3711"/>
<dbReference type="Proteomes" id="UP000063789">
    <property type="component" value="Chromosome"/>
</dbReference>
<dbReference type="AlphaFoldDB" id="A0A0N9MWB1"/>
<accession>A0A0N9MWB1</accession>
<feature type="signal peptide" evidence="1">
    <location>
        <begin position="1"/>
        <end position="29"/>
    </location>
</feature>
<reference evidence="2 3" key="2">
    <citation type="journal article" date="2017" name="Int. J. Syst. Evol. Microbiol.">
        <title>Gordonia phthalatica sp. nov., a di-n-butyl phthalate-degrading bacterium isolated from activated sludge.</title>
        <authorList>
            <person name="Jin D."/>
            <person name="Kong X."/>
            <person name="Jia M."/>
            <person name="Yu X."/>
            <person name="Wang X."/>
            <person name="Zhuang X."/>
            <person name="Deng Y."/>
            <person name="Bai Z."/>
        </authorList>
    </citation>
    <scope>NUCLEOTIDE SEQUENCE [LARGE SCALE GENOMIC DNA]</scope>
    <source>
        <strain evidence="2 3">QH-11</strain>
    </source>
</reference>
<keyword evidence="3" id="KW-1185">Reference proteome</keyword>
<name>A0A0N9MWB1_9ACTN</name>
<protein>
    <recommendedName>
        <fullName evidence="4">Secreted protein</fullName>
    </recommendedName>
</protein>
<reference evidence="3" key="1">
    <citation type="submission" date="2015-06" db="EMBL/GenBank/DDBJ databases">
        <title>Complete genome sequence and metabolic analysis of phthalate degradation pathway in Gordonia sp. QH-11.</title>
        <authorList>
            <person name="Jin D."/>
            <person name="Kong X."/>
            <person name="Bai Z."/>
        </authorList>
    </citation>
    <scope>NUCLEOTIDE SEQUENCE [LARGE SCALE GENOMIC DNA]</scope>
    <source>
        <strain evidence="3">QH-11</strain>
    </source>
</reference>
<evidence type="ECO:0000256" key="1">
    <source>
        <dbReference type="SAM" id="SignalP"/>
    </source>
</evidence>